<dbReference type="Proteomes" id="UP000221394">
    <property type="component" value="Unassembled WGS sequence"/>
</dbReference>
<evidence type="ECO:0000256" key="1">
    <source>
        <dbReference type="ARBA" id="ARBA00008061"/>
    </source>
</evidence>
<comment type="caution">
    <text evidence="3">The sequence shown here is derived from an EMBL/GenBank/DDBJ whole genome shotgun (WGS) entry which is preliminary data.</text>
</comment>
<dbReference type="InterPro" id="IPR006047">
    <property type="entry name" value="GH13_cat_dom"/>
</dbReference>
<dbReference type="CDD" id="cd11332">
    <property type="entry name" value="AmyAc_OligoGlu_TS"/>
    <property type="match status" value="1"/>
</dbReference>
<dbReference type="EMBL" id="PDJH01000001">
    <property type="protein sequence ID" value="PFG36643.1"/>
    <property type="molecule type" value="Genomic_DNA"/>
</dbReference>
<dbReference type="Gene3D" id="3.20.20.80">
    <property type="entry name" value="Glycosidases"/>
    <property type="match status" value="1"/>
</dbReference>
<comment type="similarity">
    <text evidence="1">Belongs to the glycosyl hydrolase 13 family.</text>
</comment>
<dbReference type="Pfam" id="PF11941">
    <property type="entry name" value="DUF3459"/>
    <property type="match status" value="1"/>
</dbReference>
<dbReference type="InterPro" id="IPR045857">
    <property type="entry name" value="O16G_dom_2"/>
</dbReference>
<feature type="domain" description="Glycosyl hydrolase family 13 catalytic" evidence="2">
    <location>
        <begin position="29"/>
        <end position="430"/>
    </location>
</feature>
<dbReference type="InterPro" id="IPR017853">
    <property type="entry name" value="GH"/>
</dbReference>
<dbReference type="PANTHER" id="PTHR10357:SF179">
    <property type="entry name" value="NEUTRAL AND BASIC AMINO ACID TRANSPORT PROTEIN RBAT"/>
    <property type="match status" value="1"/>
</dbReference>
<evidence type="ECO:0000313" key="3">
    <source>
        <dbReference type="EMBL" id="PFG36643.1"/>
    </source>
</evidence>
<dbReference type="RefSeq" id="WP_245854670.1">
    <property type="nucleotide sequence ID" value="NZ_PDJH01000001.1"/>
</dbReference>
<reference evidence="3 4" key="1">
    <citation type="submission" date="2017-10" db="EMBL/GenBank/DDBJ databases">
        <title>Sequencing the genomes of 1000 actinobacteria strains.</title>
        <authorList>
            <person name="Klenk H.-P."/>
        </authorList>
    </citation>
    <scope>NUCLEOTIDE SEQUENCE [LARGE SCALE GENOMIC DNA]</scope>
    <source>
        <strain evidence="3 4">DSM 21574</strain>
    </source>
</reference>
<dbReference type="SMART" id="SM00642">
    <property type="entry name" value="Aamy"/>
    <property type="match status" value="1"/>
</dbReference>
<sequence length="557" mass="60586">MSSAPASSSSARSTSEEASPWWRDAVFYQVYPRSYADSDGDGMGDLRGITERLDHVAALGVDALWLSPFYPSPQVDAGYDVADYCDVDPMFGTLDDFDALLAAAHERGLRVTIDLVPNHCSDQHPWFRAAVAAGRGSAERARFHFVDGRGENGELPPNNWQSVFGGPSWTRVTEPDGTPGQWYYHLFAAEQPDFDWGNPEVLAEFERILRFWLDRGVDGFRIDVSDALIKDTSWPDTEDGSPVIPKGESSGVHEVYRAFRRVMDEYPGERMAVIETGAPDDVVAAFLRPDEMHLAFNFRFVKAGWDGPSLRAAVDESIVANAAVGAPTTWVTDNHDTTRSVTRYGADVKLVGDYVPDVAQARSLDAEAFVRGTRRARAMAVLLLSLPGAAYVYAGQELGLPEVEDLPLEVLQDPAVARSGGRVRGRDGCRVPLPWSGVRPPFGFAPDDVATWLPQPEAWADLTVERQESDRSSMLALCRAVLAARRAEPAMRGGTVVWEQEGPDVLVLRRQADGGSTLTVVVNLSEEPVALPAGEVLVASSTTDGGLLPGESAAVVR</sequence>
<dbReference type="GO" id="GO:0009313">
    <property type="term" value="P:oligosaccharide catabolic process"/>
    <property type="evidence" value="ECO:0007669"/>
    <property type="project" value="TreeGrafter"/>
</dbReference>
<proteinExistence type="inferred from homology"/>
<dbReference type="Gene3D" id="3.90.400.10">
    <property type="entry name" value="Oligo-1,6-glucosidase, Domain 2"/>
    <property type="match status" value="1"/>
</dbReference>
<evidence type="ECO:0000259" key="2">
    <source>
        <dbReference type="SMART" id="SM00642"/>
    </source>
</evidence>
<dbReference type="Pfam" id="PF00128">
    <property type="entry name" value="Alpha-amylase"/>
    <property type="match status" value="1"/>
</dbReference>
<keyword evidence="4" id="KW-1185">Reference proteome</keyword>
<name>A0A2A9ECV8_9MICO</name>
<dbReference type="AlphaFoldDB" id="A0A2A9ECV8"/>
<dbReference type="GO" id="GO:0004556">
    <property type="term" value="F:alpha-amylase activity"/>
    <property type="evidence" value="ECO:0007669"/>
    <property type="project" value="TreeGrafter"/>
</dbReference>
<accession>A0A2A9ECV8</accession>
<dbReference type="InterPro" id="IPR022567">
    <property type="entry name" value="DUF3459"/>
</dbReference>
<evidence type="ECO:0000313" key="4">
    <source>
        <dbReference type="Proteomes" id="UP000221394"/>
    </source>
</evidence>
<dbReference type="PANTHER" id="PTHR10357">
    <property type="entry name" value="ALPHA-AMYLASE FAMILY MEMBER"/>
    <property type="match status" value="1"/>
</dbReference>
<dbReference type="SUPFAM" id="SSF51445">
    <property type="entry name" value="(Trans)glycosidases"/>
    <property type="match status" value="1"/>
</dbReference>
<organism evidence="3 4">
    <name type="scientific">Flavimobilis soli</name>
    <dbReference type="NCBI Taxonomy" id="442709"/>
    <lineage>
        <taxon>Bacteria</taxon>
        <taxon>Bacillati</taxon>
        <taxon>Actinomycetota</taxon>
        <taxon>Actinomycetes</taxon>
        <taxon>Micrococcales</taxon>
        <taxon>Jonesiaceae</taxon>
        <taxon>Flavimobilis</taxon>
    </lineage>
</organism>
<gene>
    <name evidence="3" type="ORF">ATL41_1375</name>
</gene>
<protein>
    <submittedName>
        <fullName evidence="3">Alpha-glucosidase</fullName>
    </submittedName>
</protein>